<feature type="compositionally biased region" description="Pro residues" evidence="1">
    <location>
        <begin position="89"/>
        <end position="98"/>
    </location>
</feature>
<dbReference type="InterPro" id="IPR008978">
    <property type="entry name" value="HSP20-like_chaperone"/>
</dbReference>
<gene>
    <name evidence="2" type="ORF">GPECTOR_14g52</name>
</gene>
<dbReference type="OrthoDB" id="416217at2759"/>
<feature type="region of interest" description="Disordered" evidence="1">
    <location>
        <begin position="84"/>
        <end position="129"/>
    </location>
</feature>
<accession>A0A150GMN1</accession>
<comment type="caution">
    <text evidence="2">The sequence shown here is derived from an EMBL/GenBank/DDBJ whole genome shotgun (WGS) entry which is preliminary data.</text>
</comment>
<dbReference type="Gene3D" id="2.60.40.790">
    <property type="match status" value="1"/>
</dbReference>
<proteinExistence type="predicted"/>
<reference evidence="3" key="1">
    <citation type="journal article" date="2016" name="Nat. Commun.">
        <title>The Gonium pectorale genome demonstrates co-option of cell cycle regulation during the evolution of multicellularity.</title>
        <authorList>
            <person name="Hanschen E.R."/>
            <person name="Marriage T.N."/>
            <person name="Ferris P.J."/>
            <person name="Hamaji T."/>
            <person name="Toyoda A."/>
            <person name="Fujiyama A."/>
            <person name="Neme R."/>
            <person name="Noguchi H."/>
            <person name="Minakuchi Y."/>
            <person name="Suzuki M."/>
            <person name="Kawai-Toyooka H."/>
            <person name="Smith D.R."/>
            <person name="Sparks H."/>
            <person name="Anderson J."/>
            <person name="Bakaric R."/>
            <person name="Luria V."/>
            <person name="Karger A."/>
            <person name="Kirschner M.W."/>
            <person name="Durand P.M."/>
            <person name="Michod R.E."/>
            <person name="Nozaki H."/>
            <person name="Olson B.J."/>
        </authorList>
    </citation>
    <scope>NUCLEOTIDE SEQUENCE [LARGE SCALE GENOMIC DNA]</scope>
    <source>
        <strain evidence="3">NIES-2863</strain>
    </source>
</reference>
<evidence type="ECO:0000313" key="2">
    <source>
        <dbReference type="EMBL" id="KXZ51067.1"/>
    </source>
</evidence>
<dbReference type="SUPFAM" id="SSF49764">
    <property type="entry name" value="HSP20-like chaperones"/>
    <property type="match status" value="1"/>
</dbReference>
<dbReference type="Proteomes" id="UP000075714">
    <property type="component" value="Unassembled WGS sequence"/>
</dbReference>
<dbReference type="AlphaFoldDB" id="A0A150GMN1"/>
<sequence>MGEGDPPLLSGALFGAIKAEASTWYIDDGVLTAQLLKRSRRGHYSPSTTNADTWWRSLWAACPPDETIDRRFPPTRYYWSEYEESDLPPELPPLPLPPAAGRSQSRGSMRGVSSEELRPHARALPLAAI</sequence>
<organism evidence="2 3">
    <name type="scientific">Gonium pectorale</name>
    <name type="common">Green alga</name>
    <dbReference type="NCBI Taxonomy" id="33097"/>
    <lineage>
        <taxon>Eukaryota</taxon>
        <taxon>Viridiplantae</taxon>
        <taxon>Chlorophyta</taxon>
        <taxon>core chlorophytes</taxon>
        <taxon>Chlorophyceae</taxon>
        <taxon>CS clade</taxon>
        <taxon>Chlamydomonadales</taxon>
        <taxon>Volvocaceae</taxon>
        <taxon>Gonium</taxon>
    </lineage>
</organism>
<protein>
    <submittedName>
        <fullName evidence="2">Uncharacterized protein</fullName>
    </submittedName>
</protein>
<keyword evidence="3" id="KW-1185">Reference proteome</keyword>
<dbReference type="EMBL" id="LSYV01000015">
    <property type="protein sequence ID" value="KXZ51067.1"/>
    <property type="molecule type" value="Genomic_DNA"/>
</dbReference>
<name>A0A150GMN1_GONPE</name>
<evidence type="ECO:0000256" key="1">
    <source>
        <dbReference type="SAM" id="MobiDB-lite"/>
    </source>
</evidence>
<evidence type="ECO:0000313" key="3">
    <source>
        <dbReference type="Proteomes" id="UP000075714"/>
    </source>
</evidence>